<organism evidence="2 3">
    <name type="scientific">Lactonifactor longoviformis DSM 17459</name>
    <dbReference type="NCBI Taxonomy" id="1122155"/>
    <lineage>
        <taxon>Bacteria</taxon>
        <taxon>Bacillati</taxon>
        <taxon>Bacillota</taxon>
        <taxon>Clostridia</taxon>
        <taxon>Eubacteriales</taxon>
        <taxon>Clostridiaceae</taxon>
        <taxon>Lactonifactor</taxon>
    </lineage>
</organism>
<dbReference type="STRING" id="1122155.SAMN02745158_01838"/>
<dbReference type="RefSeq" id="WP_072851129.1">
    <property type="nucleotide sequence ID" value="NZ_FQVI01000008.1"/>
</dbReference>
<sequence>MKKLKGVGVILLAAAVLLSGCGVKVSNNSPESVVKSLVNAYQFEDEDAVKKCFGIGKKDKADADVQKEIDYNLKYFKAHGAKDINFEKCESLGTFNGYDLVYVIYDYEIKKTATTKNKKGKNEKKTVKLQAPAISTYFVKKKDKEYFVVPGKDITTEMSDISKEQYAKFVKTEDYEDYEKRYSKFIKENPDYENDISEALDKLLKGGGKEKK</sequence>
<gene>
    <name evidence="2" type="ORF">SAMN02745158_01838</name>
</gene>
<dbReference type="AlphaFoldDB" id="A0A1M4X604"/>
<dbReference type="OrthoDB" id="1974797at2"/>
<keyword evidence="1" id="KW-0732">Signal</keyword>
<dbReference type="Proteomes" id="UP000184245">
    <property type="component" value="Unassembled WGS sequence"/>
</dbReference>
<protein>
    <recommendedName>
        <fullName evidence="4">DUF5105 domain-containing protein</fullName>
    </recommendedName>
</protein>
<dbReference type="PROSITE" id="PS51257">
    <property type="entry name" value="PROKAR_LIPOPROTEIN"/>
    <property type="match status" value="1"/>
</dbReference>
<proteinExistence type="predicted"/>
<keyword evidence="3" id="KW-1185">Reference proteome</keyword>
<evidence type="ECO:0000313" key="3">
    <source>
        <dbReference type="Proteomes" id="UP000184245"/>
    </source>
</evidence>
<evidence type="ECO:0000256" key="1">
    <source>
        <dbReference type="SAM" id="SignalP"/>
    </source>
</evidence>
<evidence type="ECO:0008006" key="4">
    <source>
        <dbReference type="Google" id="ProtNLM"/>
    </source>
</evidence>
<dbReference type="EMBL" id="FQVI01000008">
    <property type="protein sequence ID" value="SHE88813.1"/>
    <property type="molecule type" value="Genomic_DNA"/>
</dbReference>
<name>A0A1M4X604_9CLOT</name>
<evidence type="ECO:0000313" key="2">
    <source>
        <dbReference type="EMBL" id="SHE88813.1"/>
    </source>
</evidence>
<feature type="chain" id="PRO_5039426814" description="DUF5105 domain-containing protein" evidence="1">
    <location>
        <begin position="22"/>
        <end position="212"/>
    </location>
</feature>
<feature type="signal peptide" evidence="1">
    <location>
        <begin position="1"/>
        <end position="21"/>
    </location>
</feature>
<accession>A0A1M4X604</accession>
<reference evidence="2 3" key="1">
    <citation type="submission" date="2016-11" db="EMBL/GenBank/DDBJ databases">
        <authorList>
            <person name="Jaros S."/>
            <person name="Januszkiewicz K."/>
            <person name="Wedrychowicz H."/>
        </authorList>
    </citation>
    <scope>NUCLEOTIDE SEQUENCE [LARGE SCALE GENOMIC DNA]</scope>
    <source>
        <strain evidence="2 3">DSM 17459</strain>
    </source>
</reference>